<keyword evidence="6" id="KW-0067">ATP-binding</keyword>
<dbReference type="Gene3D" id="1.20.1560.10">
    <property type="entry name" value="ABC transporter type 1, transmembrane domain"/>
    <property type="match status" value="1"/>
</dbReference>
<keyword evidence="12" id="KW-1185">Reference proteome</keyword>
<gene>
    <name evidence="11" type="ORF">HPB48_022474</name>
</gene>
<comment type="subcellular location">
    <subcellularLocation>
        <location evidence="1">Endomembrane system</location>
        <topology evidence="1">Multi-pass membrane protein</topology>
    </subcellularLocation>
</comment>
<dbReference type="PANTHER" id="PTHR24223">
    <property type="entry name" value="ATP-BINDING CASSETTE SUB-FAMILY C"/>
    <property type="match status" value="1"/>
</dbReference>
<evidence type="ECO:0000259" key="10">
    <source>
        <dbReference type="PROSITE" id="PS50929"/>
    </source>
</evidence>
<dbReference type="SUPFAM" id="SSF52540">
    <property type="entry name" value="P-loop containing nucleoside triphosphate hydrolases"/>
    <property type="match status" value="1"/>
</dbReference>
<evidence type="ECO:0000256" key="4">
    <source>
        <dbReference type="ARBA" id="ARBA00022737"/>
    </source>
</evidence>
<name>A0A9J6FEI3_HAELO</name>
<dbReference type="InterPro" id="IPR050173">
    <property type="entry name" value="ABC_transporter_C-like"/>
</dbReference>
<sequence>MSIGLKSCFPAGYITSMLGVDCSVLCTSAITIPTPVFGLAFLPLIFWMLASRAGIGPSVCCASWLVLVLSLPYWSSFIQKRLWAKATSARDERLKITTDLLSTIRVVKMYAWEDAMQENVVRAREKELHWLLRINLLDAVLDAVYSSTSSVVKSPGRVQSTKERREKVGWTDISPVALANEKEFPPLKPSPSPYPATMNQNTETRKECELHEVQQFKCPGPNNTFEAATIRALNIGVISISVFTGAVVMQKCSFAWSPPFNGKTEAQMADVELDIAPGSLVGVVGFIGSGKSSLLAAILGDMYRIKGA</sequence>
<dbReference type="OrthoDB" id="6513853at2759"/>
<proteinExistence type="predicted"/>
<dbReference type="InterPro" id="IPR011527">
    <property type="entry name" value="ABC1_TM_dom"/>
</dbReference>
<evidence type="ECO:0000256" key="8">
    <source>
        <dbReference type="ARBA" id="ARBA00023136"/>
    </source>
</evidence>
<keyword evidence="5" id="KW-0547">Nucleotide-binding</keyword>
<evidence type="ECO:0000256" key="3">
    <source>
        <dbReference type="ARBA" id="ARBA00022692"/>
    </source>
</evidence>
<dbReference type="Gene3D" id="3.40.50.300">
    <property type="entry name" value="P-loop containing nucleotide triphosphate hydrolases"/>
    <property type="match status" value="1"/>
</dbReference>
<keyword evidence="2" id="KW-0813">Transport</keyword>
<dbReference type="PROSITE" id="PS50929">
    <property type="entry name" value="ABC_TM1F"/>
    <property type="match status" value="1"/>
</dbReference>
<dbReference type="VEuPathDB" id="VectorBase:HLOH_046036"/>
<evidence type="ECO:0000256" key="7">
    <source>
        <dbReference type="ARBA" id="ARBA00022989"/>
    </source>
</evidence>
<keyword evidence="7 9" id="KW-1133">Transmembrane helix</keyword>
<evidence type="ECO:0000256" key="1">
    <source>
        <dbReference type="ARBA" id="ARBA00004127"/>
    </source>
</evidence>
<dbReference type="GO" id="GO:0016020">
    <property type="term" value="C:membrane"/>
    <property type="evidence" value="ECO:0007669"/>
    <property type="project" value="InterPro"/>
</dbReference>
<evidence type="ECO:0000256" key="2">
    <source>
        <dbReference type="ARBA" id="ARBA00022448"/>
    </source>
</evidence>
<dbReference type="PANTHER" id="PTHR24223:SF443">
    <property type="entry name" value="MULTIDRUG-RESISTANCE LIKE PROTEIN 1, ISOFORM I"/>
    <property type="match status" value="1"/>
</dbReference>
<evidence type="ECO:0000256" key="9">
    <source>
        <dbReference type="SAM" id="Phobius"/>
    </source>
</evidence>
<protein>
    <recommendedName>
        <fullName evidence="10">ABC transmembrane type-1 domain-containing protein</fullName>
    </recommendedName>
</protein>
<dbReference type="GO" id="GO:0140359">
    <property type="term" value="F:ABC-type transporter activity"/>
    <property type="evidence" value="ECO:0007669"/>
    <property type="project" value="InterPro"/>
</dbReference>
<evidence type="ECO:0000313" key="12">
    <source>
        <dbReference type="Proteomes" id="UP000821853"/>
    </source>
</evidence>
<keyword evidence="8 9" id="KW-0472">Membrane</keyword>
<organism evidence="11 12">
    <name type="scientific">Haemaphysalis longicornis</name>
    <name type="common">Bush tick</name>
    <dbReference type="NCBI Taxonomy" id="44386"/>
    <lineage>
        <taxon>Eukaryota</taxon>
        <taxon>Metazoa</taxon>
        <taxon>Ecdysozoa</taxon>
        <taxon>Arthropoda</taxon>
        <taxon>Chelicerata</taxon>
        <taxon>Arachnida</taxon>
        <taxon>Acari</taxon>
        <taxon>Parasitiformes</taxon>
        <taxon>Ixodida</taxon>
        <taxon>Ixodoidea</taxon>
        <taxon>Ixodidae</taxon>
        <taxon>Haemaphysalinae</taxon>
        <taxon>Haemaphysalis</taxon>
    </lineage>
</organism>
<dbReference type="Pfam" id="PF00664">
    <property type="entry name" value="ABC_membrane"/>
    <property type="match status" value="1"/>
</dbReference>
<dbReference type="Proteomes" id="UP000821853">
    <property type="component" value="Chromosome 10"/>
</dbReference>
<reference evidence="11 12" key="1">
    <citation type="journal article" date="2020" name="Cell">
        <title>Large-Scale Comparative Analyses of Tick Genomes Elucidate Their Genetic Diversity and Vector Capacities.</title>
        <authorList>
            <consortium name="Tick Genome and Microbiome Consortium (TIGMIC)"/>
            <person name="Jia N."/>
            <person name="Wang J."/>
            <person name="Shi W."/>
            <person name="Du L."/>
            <person name="Sun Y."/>
            <person name="Zhan W."/>
            <person name="Jiang J.F."/>
            <person name="Wang Q."/>
            <person name="Zhang B."/>
            <person name="Ji P."/>
            <person name="Bell-Sakyi L."/>
            <person name="Cui X.M."/>
            <person name="Yuan T.T."/>
            <person name="Jiang B.G."/>
            <person name="Yang W.F."/>
            <person name="Lam T.T."/>
            <person name="Chang Q.C."/>
            <person name="Ding S.J."/>
            <person name="Wang X.J."/>
            <person name="Zhu J.G."/>
            <person name="Ruan X.D."/>
            <person name="Zhao L."/>
            <person name="Wei J.T."/>
            <person name="Ye R.Z."/>
            <person name="Que T.C."/>
            <person name="Du C.H."/>
            <person name="Zhou Y.H."/>
            <person name="Cheng J.X."/>
            <person name="Dai P.F."/>
            <person name="Guo W.B."/>
            <person name="Han X.H."/>
            <person name="Huang E.J."/>
            <person name="Li L.F."/>
            <person name="Wei W."/>
            <person name="Gao Y.C."/>
            <person name="Liu J.Z."/>
            <person name="Shao H.Z."/>
            <person name="Wang X."/>
            <person name="Wang C.C."/>
            <person name="Yang T.C."/>
            <person name="Huo Q.B."/>
            <person name="Li W."/>
            <person name="Chen H.Y."/>
            <person name="Chen S.E."/>
            <person name="Zhou L.G."/>
            <person name="Ni X.B."/>
            <person name="Tian J.H."/>
            <person name="Sheng Y."/>
            <person name="Liu T."/>
            <person name="Pan Y.S."/>
            <person name="Xia L.Y."/>
            <person name="Li J."/>
            <person name="Zhao F."/>
            <person name="Cao W.C."/>
        </authorList>
    </citation>
    <scope>NUCLEOTIDE SEQUENCE [LARGE SCALE GENOMIC DNA]</scope>
    <source>
        <strain evidence="11">HaeL-2018</strain>
    </source>
</reference>
<dbReference type="GO" id="GO:0012505">
    <property type="term" value="C:endomembrane system"/>
    <property type="evidence" value="ECO:0007669"/>
    <property type="project" value="UniProtKB-SubCell"/>
</dbReference>
<dbReference type="SUPFAM" id="SSF90123">
    <property type="entry name" value="ABC transporter transmembrane region"/>
    <property type="match status" value="1"/>
</dbReference>
<accession>A0A9J6FEI3</accession>
<evidence type="ECO:0000313" key="11">
    <source>
        <dbReference type="EMBL" id="KAH9364662.1"/>
    </source>
</evidence>
<dbReference type="AlphaFoldDB" id="A0A9J6FEI3"/>
<dbReference type="EMBL" id="JABSTR010000002">
    <property type="protein sequence ID" value="KAH9364662.1"/>
    <property type="molecule type" value="Genomic_DNA"/>
</dbReference>
<dbReference type="GO" id="GO:0005524">
    <property type="term" value="F:ATP binding"/>
    <property type="evidence" value="ECO:0007669"/>
    <property type="project" value="UniProtKB-KW"/>
</dbReference>
<comment type="caution">
    <text evidence="11">The sequence shown here is derived from an EMBL/GenBank/DDBJ whole genome shotgun (WGS) entry which is preliminary data.</text>
</comment>
<keyword evidence="4" id="KW-0677">Repeat</keyword>
<dbReference type="InterPro" id="IPR036640">
    <property type="entry name" value="ABC1_TM_sf"/>
</dbReference>
<dbReference type="InterPro" id="IPR027417">
    <property type="entry name" value="P-loop_NTPase"/>
</dbReference>
<feature type="domain" description="ABC transmembrane type-1" evidence="10">
    <location>
        <begin position="1"/>
        <end position="152"/>
    </location>
</feature>
<evidence type="ECO:0000256" key="5">
    <source>
        <dbReference type="ARBA" id="ARBA00022741"/>
    </source>
</evidence>
<feature type="transmembrane region" description="Helical" evidence="9">
    <location>
        <begin position="55"/>
        <end position="75"/>
    </location>
</feature>
<evidence type="ECO:0000256" key="6">
    <source>
        <dbReference type="ARBA" id="ARBA00022840"/>
    </source>
</evidence>
<feature type="transmembrane region" description="Helical" evidence="9">
    <location>
        <begin position="24"/>
        <end position="49"/>
    </location>
</feature>
<keyword evidence="3 9" id="KW-0812">Transmembrane</keyword>